<feature type="transmembrane region" description="Helical" evidence="5">
    <location>
        <begin position="100"/>
        <end position="118"/>
    </location>
</feature>
<keyword evidence="4 5" id="KW-0472">Membrane</keyword>
<dbReference type="InterPro" id="IPR005828">
    <property type="entry name" value="MFS_sugar_transport-like"/>
</dbReference>
<dbReference type="InterPro" id="IPR036259">
    <property type="entry name" value="MFS_trans_sf"/>
</dbReference>
<dbReference type="GO" id="GO:0022857">
    <property type="term" value="F:transmembrane transporter activity"/>
    <property type="evidence" value="ECO:0007669"/>
    <property type="project" value="InterPro"/>
</dbReference>
<proteinExistence type="predicted"/>
<reference evidence="6" key="1">
    <citation type="submission" date="2021-01" db="EMBL/GenBank/DDBJ databases">
        <authorList>
            <consortium name="Genoscope - CEA"/>
            <person name="William W."/>
        </authorList>
    </citation>
    <scope>NUCLEOTIDE SEQUENCE</scope>
</reference>
<keyword evidence="3 5" id="KW-1133">Transmembrane helix</keyword>
<feature type="transmembrane region" description="Helical" evidence="5">
    <location>
        <begin position="20"/>
        <end position="49"/>
    </location>
</feature>
<dbReference type="Gene3D" id="1.20.1250.20">
    <property type="entry name" value="MFS general substrate transporter like domains"/>
    <property type="match status" value="1"/>
</dbReference>
<dbReference type="SUPFAM" id="SSF103473">
    <property type="entry name" value="MFS general substrate transporter"/>
    <property type="match status" value="1"/>
</dbReference>
<dbReference type="Pfam" id="PF00083">
    <property type="entry name" value="Sugar_tr"/>
    <property type="match status" value="2"/>
</dbReference>
<dbReference type="EMBL" id="HG994373">
    <property type="protein sequence ID" value="CAF1730385.1"/>
    <property type="molecule type" value="Genomic_DNA"/>
</dbReference>
<comment type="subcellular location">
    <subcellularLocation>
        <location evidence="1">Membrane</location>
        <topology evidence="1">Multi-pass membrane protein</topology>
    </subcellularLocation>
</comment>
<dbReference type="Proteomes" id="UP001295469">
    <property type="component" value="Chromosome C09"/>
</dbReference>
<sequence>MAEQQLGVLKALDVAKTQLYHFTAIVIAGMGFFTDAYDLFCVSLVTKLLGRLYYFNPLSEKPGSLPPHVAAAVDGVALCGTLAGQLFFGWLGDKLGRKKVYGITLIMMIVFWLGFGIGGDYPLSATIMSEYANKKTRGAFIAAVFAMQGVGILAGGFVALAVSSIFDKKFPAPTYAVNRALSTPPQADYIWRIIVMFGALPAALTYYWRMKMPETARYTALVAKNIKQATQDMSKVLQVELEMEERAEDIVKDPRLNYGLFSKEFAKRHGLPLLGCTSTWFLLDIAFYSQNLFKKDIFSAIGWIPKAATMNGIHEFFHDC</sequence>
<dbReference type="GO" id="GO:0016020">
    <property type="term" value="C:membrane"/>
    <property type="evidence" value="ECO:0007669"/>
    <property type="project" value="UniProtKB-SubCell"/>
</dbReference>
<evidence type="ECO:0000256" key="3">
    <source>
        <dbReference type="ARBA" id="ARBA00022989"/>
    </source>
</evidence>
<accession>A0A816J5C0</accession>
<evidence type="ECO:0000256" key="2">
    <source>
        <dbReference type="ARBA" id="ARBA00022692"/>
    </source>
</evidence>
<name>A0A816J5C0_BRANA</name>
<evidence type="ECO:0000256" key="4">
    <source>
        <dbReference type="ARBA" id="ARBA00023136"/>
    </source>
</evidence>
<organism evidence="6">
    <name type="scientific">Brassica napus</name>
    <name type="common">Rape</name>
    <dbReference type="NCBI Taxonomy" id="3708"/>
    <lineage>
        <taxon>Eukaryota</taxon>
        <taxon>Viridiplantae</taxon>
        <taxon>Streptophyta</taxon>
        <taxon>Embryophyta</taxon>
        <taxon>Tracheophyta</taxon>
        <taxon>Spermatophyta</taxon>
        <taxon>Magnoliopsida</taxon>
        <taxon>eudicotyledons</taxon>
        <taxon>Gunneridae</taxon>
        <taxon>Pentapetalae</taxon>
        <taxon>rosids</taxon>
        <taxon>malvids</taxon>
        <taxon>Brassicales</taxon>
        <taxon>Brassicaceae</taxon>
        <taxon>Brassiceae</taxon>
        <taxon>Brassica</taxon>
    </lineage>
</organism>
<dbReference type="PANTHER" id="PTHR24064">
    <property type="entry name" value="SOLUTE CARRIER FAMILY 22 MEMBER"/>
    <property type="match status" value="1"/>
</dbReference>
<feature type="transmembrane region" description="Helical" evidence="5">
    <location>
        <begin position="189"/>
        <end position="208"/>
    </location>
</feature>
<protein>
    <submittedName>
        <fullName evidence="6">(rape) hypothetical protein</fullName>
    </submittedName>
</protein>
<evidence type="ECO:0000256" key="1">
    <source>
        <dbReference type="ARBA" id="ARBA00004141"/>
    </source>
</evidence>
<feature type="transmembrane region" description="Helical" evidence="5">
    <location>
        <begin position="139"/>
        <end position="166"/>
    </location>
</feature>
<gene>
    <name evidence="6" type="ORF">DARMORV10_C09P25780.1</name>
</gene>
<dbReference type="AlphaFoldDB" id="A0A816J5C0"/>
<keyword evidence="2 5" id="KW-0812">Transmembrane</keyword>
<evidence type="ECO:0000256" key="5">
    <source>
        <dbReference type="SAM" id="Phobius"/>
    </source>
</evidence>
<evidence type="ECO:0000313" key="6">
    <source>
        <dbReference type="EMBL" id="CAF1730385.1"/>
    </source>
</evidence>